<feature type="chain" id="PRO_5014147163" evidence="1">
    <location>
        <begin position="25"/>
        <end position="95"/>
    </location>
</feature>
<organism evidence="2 3">
    <name type="scientific">Apostasia shenzhenica</name>
    <dbReference type="NCBI Taxonomy" id="1088818"/>
    <lineage>
        <taxon>Eukaryota</taxon>
        <taxon>Viridiplantae</taxon>
        <taxon>Streptophyta</taxon>
        <taxon>Embryophyta</taxon>
        <taxon>Tracheophyta</taxon>
        <taxon>Spermatophyta</taxon>
        <taxon>Magnoliopsida</taxon>
        <taxon>Liliopsida</taxon>
        <taxon>Asparagales</taxon>
        <taxon>Orchidaceae</taxon>
        <taxon>Apostasioideae</taxon>
        <taxon>Apostasia</taxon>
    </lineage>
</organism>
<evidence type="ECO:0000256" key="1">
    <source>
        <dbReference type="SAM" id="SignalP"/>
    </source>
</evidence>
<feature type="signal peptide" evidence="1">
    <location>
        <begin position="1"/>
        <end position="24"/>
    </location>
</feature>
<reference evidence="2 3" key="1">
    <citation type="journal article" date="2017" name="Nature">
        <title>The Apostasia genome and the evolution of orchids.</title>
        <authorList>
            <person name="Zhang G.Q."/>
            <person name="Liu K.W."/>
            <person name="Li Z."/>
            <person name="Lohaus R."/>
            <person name="Hsiao Y.Y."/>
            <person name="Niu S.C."/>
            <person name="Wang J.Y."/>
            <person name="Lin Y.C."/>
            <person name="Xu Q."/>
            <person name="Chen L.J."/>
            <person name="Yoshida K."/>
            <person name="Fujiwara S."/>
            <person name="Wang Z.W."/>
            <person name="Zhang Y.Q."/>
            <person name="Mitsuda N."/>
            <person name="Wang M."/>
            <person name="Liu G.H."/>
            <person name="Pecoraro L."/>
            <person name="Huang H.X."/>
            <person name="Xiao X.J."/>
            <person name="Lin M."/>
            <person name="Wu X.Y."/>
            <person name="Wu W.L."/>
            <person name="Chen Y.Y."/>
            <person name="Chang S.B."/>
            <person name="Sakamoto S."/>
            <person name="Ohme-Takagi M."/>
            <person name="Yagi M."/>
            <person name="Zeng S.J."/>
            <person name="Shen C.Y."/>
            <person name="Yeh C.M."/>
            <person name="Luo Y.B."/>
            <person name="Tsai W.C."/>
            <person name="Van de Peer Y."/>
            <person name="Liu Z.J."/>
        </authorList>
    </citation>
    <scope>NUCLEOTIDE SEQUENCE [LARGE SCALE GENOMIC DNA]</scope>
    <source>
        <strain evidence="3">cv. Shenzhen</strain>
        <tissue evidence="2">Stem</tissue>
    </source>
</reference>
<sequence>MSLSRKSVALFLLCLLAAAVAGDAAEAVQPPPNRKPQCYCPCMILRCTQLPGVTVDICATACDMFCKKTGLPGTPLHGDKFCGLKGPGGRRRSHP</sequence>
<name>A0A2I0B758_9ASPA</name>
<keyword evidence="1" id="KW-0732">Signal</keyword>
<keyword evidence="3" id="KW-1185">Reference proteome</keyword>
<dbReference type="EMBL" id="KZ451908">
    <property type="protein sequence ID" value="PKA63626.1"/>
    <property type="molecule type" value="Genomic_DNA"/>
</dbReference>
<dbReference type="AlphaFoldDB" id="A0A2I0B758"/>
<evidence type="ECO:0000313" key="2">
    <source>
        <dbReference type="EMBL" id="PKA63626.1"/>
    </source>
</evidence>
<proteinExistence type="predicted"/>
<protein>
    <submittedName>
        <fullName evidence="2">Uncharacterized protein</fullName>
    </submittedName>
</protein>
<accession>A0A2I0B758</accession>
<dbReference type="Proteomes" id="UP000236161">
    <property type="component" value="Unassembled WGS sequence"/>
</dbReference>
<evidence type="ECO:0000313" key="3">
    <source>
        <dbReference type="Proteomes" id="UP000236161"/>
    </source>
</evidence>
<gene>
    <name evidence="2" type="ORF">AXF42_Ash005521</name>
</gene>